<protein>
    <submittedName>
        <fullName evidence="2">Unannotated protein</fullName>
    </submittedName>
</protein>
<evidence type="ECO:0000313" key="2">
    <source>
        <dbReference type="EMBL" id="CAB5053979.1"/>
    </source>
</evidence>
<sequence>MRDENSWGQWGPDDEAGSLNFVTPEIVKKSVGLVETGEIISLAQILGPDAAVAPHRKMPSRFMDRDAGDYALGARALGGFKFAEDTVQFATHSGTHVDALSHAWSGDQLYNGHSASHTRSTKGAQKCGAEKLRPIITRGVLVDLVEYLGKPLDASFQITPAHLEDYYAAHKLSAQSGDAVLIRTGWGEQGLDQHAYHEDEPGLTLEAAQWLVKHEISIVGADNYAVETQPSPPETNFPVHLFLLHHNGVPLIENLVLPELAQRNRKSFLFVMSPLPLVGSTASPVTPLAVL</sequence>
<dbReference type="GO" id="GO:0004061">
    <property type="term" value="F:arylformamidase activity"/>
    <property type="evidence" value="ECO:0007669"/>
    <property type="project" value="InterPro"/>
</dbReference>
<name>A0A6J7TJ73_9ZZZZ</name>
<dbReference type="Pfam" id="PF04199">
    <property type="entry name" value="Cyclase"/>
    <property type="match status" value="1"/>
</dbReference>
<accession>A0A6J7TJ73</accession>
<evidence type="ECO:0000313" key="1">
    <source>
        <dbReference type="EMBL" id="CAB4742296.1"/>
    </source>
</evidence>
<dbReference type="AlphaFoldDB" id="A0A6J7TJ73"/>
<dbReference type="PANTHER" id="PTHR34861:SF10">
    <property type="entry name" value="CYCLASE"/>
    <property type="match status" value="1"/>
</dbReference>
<dbReference type="EMBL" id="CAEZZF010000002">
    <property type="protein sequence ID" value="CAB4742296.1"/>
    <property type="molecule type" value="Genomic_DNA"/>
</dbReference>
<dbReference type="SUPFAM" id="SSF102198">
    <property type="entry name" value="Putative cyclase"/>
    <property type="match status" value="1"/>
</dbReference>
<dbReference type="Gene3D" id="3.50.30.50">
    <property type="entry name" value="Putative cyclase"/>
    <property type="match status" value="1"/>
</dbReference>
<proteinExistence type="predicted"/>
<organism evidence="2">
    <name type="scientific">freshwater metagenome</name>
    <dbReference type="NCBI Taxonomy" id="449393"/>
    <lineage>
        <taxon>unclassified sequences</taxon>
        <taxon>metagenomes</taxon>
        <taxon>ecological metagenomes</taxon>
    </lineage>
</organism>
<dbReference type="InterPro" id="IPR037175">
    <property type="entry name" value="KFase_sf"/>
</dbReference>
<reference evidence="2" key="1">
    <citation type="submission" date="2020-05" db="EMBL/GenBank/DDBJ databases">
        <authorList>
            <person name="Chiriac C."/>
            <person name="Salcher M."/>
            <person name="Ghai R."/>
            <person name="Kavagutti S V."/>
        </authorList>
    </citation>
    <scope>NUCLEOTIDE SEQUENCE</scope>
</reference>
<dbReference type="InterPro" id="IPR007325">
    <property type="entry name" value="KFase/CYL"/>
</dbReference>
<dbReference type="PANTHER" id="PTHR34861">
    <property type="match status" value="1"/>
</dbReference>
<dbReference type="GO" id="GO:0019441">
    <property type="term" value="P:L-tryptophan catabolic process to kynurenine"/>
    <property type="evidence" value="ECO:0007669"/>
    <property type="project" value="InterPro"/>
</dbReference>
<dbReference type="EMBL" id="CAFBQN010000009">
    <property type="protein sequence ID" value="CAB5053979.1"/>
    <property type="molecule type" value="Genomic_DNA"/>
</dbReference>
<gene>
    <name evidence="1" type="ORF">UFOPK2837_00075</name>
    <name evidence="2" type="ORF">UFOPK4319_00280</name>
</gene>